<comment type="similarity">
    <text evidence="1">Belongs to the mycobacterial PPE family.</text>
</comment>
<dbReference type="KEGG" id="mlj:MLAC_45070"/>
<protein>
    <submittedName>
        <fullName evidence="4">Uncharacterized protein</fullName>
    </submittedName>
</protein>
<name>A0A1X1Y2Q2_9MYCO</name>
<dbReference type="InterPro" id="IPR043641">
    <property type="entry name" value="PPE-PPW_C"/>
</dbReference>
<dbReference type="EMBL" id="AP022581">
    <property type="protein sequence ID" value="BBX99213.1"/>
    <property type="molecule type" value="Genomic_DNA"/>
</dbReference>
<dbReference type="GO" id="GO:0052572">
    <property type="term" value="P:response to host immune response"/>
    <property type="evidence" value="ECO:0007669"/>
    <property type="project" value="TreeGrafter"/>
</dbReference>
<evidence type="ECO:0000313" key="4">
    <source>
        <dbReference type="EMBL" id="BBX99213.1"/>
    </source>
</evidence>
<dbReference type="PANTHER" id="PTHR46766:SF1">
    <property type="entry name" value="GLUTAMINE-RICH PROTEIN 2"/>
    <property type="match status" value="1"/>
</dbReference>
<gene>
    <name evidence="4" type="ORF">MLAC_45070</name>
</gene>
<reference evidence="4 5" key="1">
    <citation type="journal article" date="2019" name="Emerg. Microbes Infect.">
        <title>Comprehensive subspecies identification of 175 nontuberculous mycobacteria species based on 7547 genomic profiles.</title>
        <authorList>
            <person name="Matsumoto Y."/>
            <person name="Kinjo T."/>
            <person name="Motooka D."/>
            <person name="Nabeya D."/>
            <person name="Jung N."/>
            <person name="Uechi K."/>
            <person name="Horii T."/>
            <person name="Iida T."/>
            <person name="Fujita J."/>
            <person name="Nakamura S."/>
        </authorList>
    </citation>
    <scope>NUCLEOTIDE SEQUENCE [LARGE SCALE GENOMIC DNA]</scope>
    <source>
        <strain evidence="4 5">JCM 15657</strain>
    </source>
</reference>
<organism evidence="4 5">
    <name type="scientific">Mycobacterium lacus</name>
    <dbReference type="NCBI Taxonomy" id="169765"/>
    <lineage>
        <taxon>Bacteria</taxon>
        <taxon>Bacillati</taxon>
        <taxon>Actinomycetota</taxon>
        <taxon>Actinomycetes</taxon>
        <taxon>Mycobacteriales</taxon>
        <taxon>Mycobacteriaceae</taxon>
        <taxon>Mycobacterium</taxon>
    </lineage>
</organism>
<evidence type="ECO:0000313" key="5">
    <source>
        <dbReference type="Proteomes" id="UP000466396"/>
    </source>
</evidence>
<dbReference type="STRING" id="169765.AWC15_01900"/>
<feature type="domain" description="PPE" evidence="2">
    <location>
        <begin position="1"/>
        <end position="93"/>
    </location>
</feature>
<sequence>MAWLTETSADSAGVAAQHEVAATAYTAALAEMPTLAELAANHAIHAVLLATNFFGINTIPIALNEADYLRMWIQAATTMSVYQAVSDVAFASAPRTTPAPVLLKPGVGAAGNAAATTTQSAVGDIPWNLIWELLKQVAEAYLDFNVWVLKEDALFLQDPIGNLWKMFDAFMTNPVNALFEWGPMIFALGYTVVEGGAPADALATGVVTGASTALVSALPPSLVPAATALMNAAGVPVAAAPAAAGAVAASAVTPQLGTSVVLPEATLVSAVATGPAASPVSVAASTGGAGTLGFAGTAAKQNAGDPCGLTMLANDEPGGPTVPMLPATWVPQWFGEAAVGGVG</sequence>
<dbReference type="InterPro" id="IPR038332">
    <property type="entry name" value="PPE_sf"/>
</dbReference>
<dbReference type="Pfam" id="PF00823">
    <property type="entry name" value="PPE"/>
    <property type="match status" value="1"/>
</dbReference>
<proteinExistence type="inferred from homology"/>
<evidence type="ECO:0000256" key="1">
    <source>
        <dbReference type="ARBA" id="ARBA00010652"/>
    </source>
</evidence>
<dbReference type="Proteomes" id="UP000466396">
    <property type="component" value="Chromosome"/>
</dbReference>
<evidence type="ECO:0000259" key="2">
    <source>
        <dbReference type="Pfam" id="PF00823"/>
    </source>
</evidence>
<accession>A0A1X1Y2Q2</accession>
<dbReference type="PANTHER" id="PTHR46766">
    <property type="entry name" value="GLUTAMINE-RICH PROTEIN 2"/>
    <property type="match status" value="1"/>
</dbReference>
<evidence type="ECO:0000259" key="3">
    <source>
        <dbReference type="Pfam" id="PF18878"/>
    </source>
</evidence>
<feature type="domain" description="PPE-PPW subfamily C-terminal" evidence="3">
    <location>
        <begin position="284"/>
        <end position="329"/>
    </location>
</feature>
<dbReference type="SUPFAM" id="SSF140459">
    <property type="entry name" value="PE/PPE dimer-like"/>
    <property type="match status" value="1"/>
</dbReference>
<dbReference type="AlphaFoldDB" id="A0A1X1Y2Q2"/>
<keyword evidence="5" id="KW-1185">Reference proteome</keyword>
<dbReference type="Gene3D" id="1.20.1260.20">
    <property type="entry name" value="PPE superfamily"/>
    <property type="match status" value="1"/>
</dbReference>
<dbReference type="InterPro" id="IPR000030">
    <property type="entry name" value="PPE_dom"/>
</dbReference>
<dbReference type="Pfam" id="PF18878">
    <property type="entry name" value="PPE-PPW"/>
    <property type="match status" value="1"/>
</dbReference>